<dbReference type="OrthoDB" id="9429549at2"/>
<organism evidence="1 2">
    <name type="scientific">Amycolatopsis marina</name>
    <dbReference type="NCBI Taxonomy" id="490629"/>
    <lineage>
        <taxon>Bacteria</taxon>
        <taxon>Bacillati</taxon>
        <taxon>Actinomycetota</taxon>
        <taxon>Actinomycetes</taxon>
        <taxon>Pseudonocardiales</taxon>
        <taxon>Pseudonocardiaceae</taxon>
        <taxon>Amycolatopsis</taxon>
    </lineage>
</organism>
<evidence type="ECO:0000313" key="1">
    <source>
        <dbReference type="EMBL" id="SFB04564.1"/>
    </source>
</evidence>
<reference evidence="2" key="1">
    <citation type="submission" date="2016-10" db="EMBL/GenBank/DDBJ databases">
        <authorList>
            <person name="Varghese N."/>
            <person name="Submissions S."/>
        </authorList>
    </citation>
    <scope>NUCLEOTIDE SEQUENCE [LARGE SCALE GENOMIC DNA]</scope>
    <source>
        <strain evidence="2">CGMCC 4.3568</strain>
    </source>
</reference>
<sequence length="302" mass="32678">MPAPGDDSLPHRLTIRMLGAHVLVRCQFADCRDGIAEYFSSAVEEQPWRTPDVVVDCTWRTADRYLFRARPDDHPDPVLAGVWVHAYQQLAGTEWPSRDAPLPPMSVPPFRDRFVGLHAGTVRTPEGAGLCVVGDKGAGKTTTTVDLVNDHGCALLTDEATFVHRRTRIAEPFPRAVGVADRYDRGRPVKRHRPADQVCRAVAEQPVLLSRLVFLLPAPDIAGVRVEAVSPSDAFCLMLPHQFAVGVSAHEGLVTLLELARSVDAVVVRYSGYEALRTVAGTLVGMGAGTGLAMPAEVTAHG</sequence>
<dbReference type="RefSeq" id="WP_091671670.1">
    <property type="nucleotide sequence ID" value="NZ_FOKG01000004.1"/>
</dbReference>
<evidence type="ECO:0008006" key="3">
    <source>
        <dbReference type="Google" id="ProtNLM"/>
    </source>
</evidence>
<dbReference type="Proteomes" id="UP000243799">
    <property type="component" value="Unassembled WGS sequence"/>
</dbReference>
<gene>
    <name evidence="1" type="ORF">SAMN05216266_1048</name>
</gene>
<dbReference type="EMBL" id="FOKG01000004">
    <property type="protein sequence ID" value="SFB04564.1"/>
    <property type="molecule type" value="Genomic_DNA"/>
</dbReference>
<dbReference type="InterPro" id="IPR027417">
    <property type="entry name" value="P-loop_NTPase"/>
</dbReference>
<evidence type="ECO:0000313" key="2">
    <source>
        <dbReference type="Proteomes" id="UP000243799"/>
    </source>
</evidence>
<name>A0A1I0XUG7_9PSEU</name>
<keyword evidence="2" id="KW-1185">Reference proteome</keyword>
<dbReference type="SUPFAM" id="SSF53795">
    <property type="entry name" value="PEP carboxykinase-like"/>
    <property type="match status" value="1"/>
</dbReference>
<dbReference type="AlphaFoldDB" id="A0A1I0XUG7"/>
<accession>A0A1I0XUG7</accession>
<proteinExistence type="predicted"/>
<dbReference type="Gene3D" id="3.40.50.300">
    <property type="entry name" value="P-loop containing nucleotide triphosphate hydrolases"/>
    <property type="match status" value="1"/>
</dbReference>
<protein>
    <recommendedName>
        <fullName evidence="3">Hpr(Ser) kinase/phosphatase</fullName>
    </recommendedName>
</protein>
<dbReference type="STRING" id="490629.SAMN05216266_1048"/>